<feature type="compositionally biased region" description="Low complexity" evidence="1">
    <location>
        <begin position="326"/>
        <end position="342"/>
    </location>
</feature>
<organism evidence="2 3">
    <name type="scientific">Cystoisospora suis</name>
    <dbReference type="NCBI Taxonomy" id="483139"/>
    <lineage>
        <taxon>Eukaryota</taxon>
        <taxon>Sar</taxon>
        <taxon>Alveolata</taxon>
        <taxon>Apicomplexa</taxon>
        <taxon>Conoidasida</taxon>
        <taxon>Coccidia</taxon>
        <taxon>Eucoccidiorida</taxon>
        <taxon>Eimeriorina</taxon>
        <taxon>Sarcocystidae</taxon>
        <taxon>Cystoisospora</taxon>
    </lineage>
</organism>
<keyword evidence="3" id="KW-1185">Reference proteome</keyword>
<feature type="region of interest" description="Disordered" evidence="1">
    <location>
        <begin position="879"/>
        <end position="910"/>
    </location>
</feature>
<feature type="region of interest" description="Disordered" evidence="1">
    <location>
        <begin position="660"/>
        <end position="710"/>
    </location>
</feature>
<feature type="compositionally biased region" description="Polar residues" evidence="1">
    <location>
        <begin position="104"/>
        <end position="115"/>
    </location>
</feature>
<reference evidence="2 3" key="1">
    <citation type="journal article" date="2017" name="Int. J. Parasitol.">
        <title>The genome of the protozoan parasite Cystoisospora suis and a reverse vaccinology approach to identify vaccine candidates.</title>
        <authorList>
            <person name="Palmieri N."/>
            <person name="Shrestha A."/>
            <person name="Ruttkowski B."/>
            <person name="Beck T."/>
            <person name="Vogl C."/>
            <person name="Tomley F."/>
            <person name="Blake D.P."/>
            <person name="Joachim A."/>
        </authorList>
    </citation>
    <scope>NUCLEOTIDE SEQUENCE [LARGE SCALE GENOMIC DNA]</scope>
    <source>
        <strain evidence="2 3">Wien I</strain>
    </source>
</reference>
<name>A0A2C6KKI6_9APIC</name>
<feature type="compositionally biased region" description="Basic and acidic residues" evidence="1">
    <location>
        <begin position="253"/>
        <end position="263"/>
    </location>
</feature>
<gene>
    <name evidence="2" type="ORF">CSUI_009201</name>
</gene>
<evidence type="ECO:0000313" key="3">
    <source>
        <dbReference type="Proteomes" id="UP000221165"/>
    </source>
</evidence>
<feature type="compositionally biased region" description="Low complexity" evidence="1">
    <location>
        <begin position="498"/>
        <end position="534"/>
    </location>
</feature>
<dbReference type="OrthoDB" id="332008at2759"/>
<feature type="compositionally biased region" description="Low complexity" evidence="1">
    <location>
        <begin position="275"/>
        <end position="318"/>
    </location>
</feature>
<accession>A0A2C6KKI6</accession>
<feature type="compositionally biased region" description="Polar residues" evidence="1">
    <location>
        <begin position="670"/>
        <end position="695"/>
    </location>
</feature>
<evidence type="ECO:0000256" key="1">
    <source>
        <dbReference type="SAM" id="MobiDB-lite"/>
    </source>
</evidence>
<dbReference type="AlphaFoldDB" id="A0A2C6KKI6"/>
<keyword evidence="2" id="KW-0176">Collagen</keyword>
<feature type="compositionally biased region" description="Low complexity" evidence="1">
    <location>
        <begin position="84"/>
        <end position="103"/>
    </location>
</feature>
<feature type="compositionally biased region" description="Gly residues" evidence="1">
    <location>
        <begin position="30"/>
        <end position="40"/>
    </location>
</feature>
<evidence type="ECO:0000313" key="2">
    <source>
        <dbReference type="EMBL" id="PHJ16982.1"/>
    </source>
</evidence>
<dbReference type="RefSeq" id="XP_067918707.1">
    <property type="nucleotide sequence ID" value="XM_068069317.1"/>
</dbReference>
<dbReference type="EMBL" id="MIGC01005395">
    <property type="protein sequence ID" value="PHJ16982.1"/>
    <property type="molecule type" value="Genomic_DNA"/>
</dbReference>
<dbReference type="GeneID" id="94432528"/>
<dbReference type="Proteomes" id="UP000221165">
    <property type="component" value="Unassembled WGS sequence"/>
</dbReference>
<feature type="compositionally biased region" description="Polar residues" evidence="1">
    <location>
        <begin position="1"/>
        <end position="16"/>
    </location>
</feature>
<feature type="compositionally biased region" description="Polar residues" evidence="1">
    <location>
        <begin position="47"/>
        <end position="61"/>
    </location>
</feature>
<feature type="compositionally biased region" description="Gly residues" evidence="1">
    <location>
        <begin position="399"/>
        <end position="409"/>
    </location>
</feature>
<protein>
    <submittedName>
        <fullName evidence="2">Collagen alpha-1 chain</fullName>
    </submittedName>
</protein>
<proteinExistence type="predicted"/>
<comment type="caution">
    <text evidence="2">The sequence shown here is derived from an EMBL/GenBank/DDBJ whole genome shotgun (WGS) entry which is preliminary data.</text>
</comment>
<sequence>MPPNSSHLQGSGSQYPPYSPFPTLSSPQGGLNGGGGGGSRRGPESSHQLQQSSRSACTLPSYSPVPYSCGPSTGSLTVAPPPSSSQLLHSSRSLSSYPSSGKSTDSPSVTSSVCNTSSASYTSPSPPPLTSTSSTSPQAPGPFGSGSYLSPSSRRPLSSSQPAVITQLACQEPPGQPNRQGSGVPASPSFPVNGPGLPRPSASTRRSGKDQQTQDVPTAATFESDRDGMARLFGGDTHPATGSCEMPTSAPSKVDRGVEERRMPVPSEAGQDIRPASSGVSAPGSSTYVSAAMPPGAAAGPSSGRSEQLVGSSSSVSHAEARKSSSDGVSKSSDSHSISSPSTHADESVSSGGSNRVPIARGAGLPPPITRTVSPGGWREGARSSSGTAPGKGTHGPRAGQGGTAGQGAGRQLLKSLNFSKTLFMTEAFTDKKLNVASNTLRKNYENFVLIRNKNAIVLPGPKKAKDHPRGTIIAYNSGYIVAAATREQFVGMNLSQSAPAPSSSASTSSTDLVKKSTSSPVSLSPESSALPVPAKREAGGQSPSPIIASAPQGAPIYADWIRKKFRSHEAEPLCRDNGYTRPLTLMTRADIDPPNEIFLEELRDFIFLHFPRWFVAYDPEVAPCLVLGKQFEKMSNQILQPQLSPGSFKSFPSGSFLNPRTLGDGSPKPTGSSFVSATNEAGKSPSLPLNSAGSFPSADGSVDTSGTRPSGQYLNACAISRGGDNTGAGVSRSARILPSFSRSPSPSRYSTAFSSTRRKQGFSLLPDSSRRAASSPLRAATEAAAEAWGVDATQLLFPHLPSHSHLWPPEEKIVAWRRKEEEARAEGREYLQCIFIIGVRHVIAHGVKSQQTLFAAVSELWPLLRYFIGSPEVRFKPKTGERRADRNSAGESFSKSAEDGRDFKRRRHGGEVLASQAIAREMLQ</sequence>
<feature type="compositionally biased region" description="Basic and acidic residues" evidence="1">
    <location>
        <begin position="879"/>
        <end position="889"/>
    </location>
</feature>
<dbReference type="VEuPathDB" id="ToxoDB:CSUI_009201"/>
<feature type="compositionally biased region" description="Polar residues" evidence="1">
    <location>
        <begin position="201"/>
        <end position="216"/>
    </location>
</feature>
<feature type="region of interest" description="Disordered" evidence="1">
    <location>
        <begin position="1"/>
        <end position="409"/>
    </location>
</feature>
<feature type="region of interest" description="Disordered" evidence="1">
    <location>
        <begin position="496"/>
        <end position="547"/>
    </location>
</feature>
<feature type="compositionally biased region" description="Low complexity" evidence="1">
    <location>
        <begin position="145"/>
        <end position="160"/>
    </location>
</feature>